<evidence type="ECO:0008006" key="4">
    <source>
        <dbReference type="Google" id="ProtNLM"/>
    </source>
</evidence>
<proteinExistence type="predicted"/>
<feature type="region of interest" description="Disordered" evidence="1">
    <location>
        <begin position="1"/>
        <end position="52"/>
    </location>
</feature>
<gene>
    <name evidence="2" type="ORF">DVG78_24065</name>
</gene>
<dbReference type="EMBL" id="QPIW01000027">
    <property type="protein sequence ID" value="RDB03423.1"/>
    <property type="molecule type" value="Genomic_DNA"/>
</dbReference>
<evidence type="ECO:0000313" key="2">
    <source>
        <dbReference type="EMBL" id="RDB03423.1"/>
    </source>
</evidence>
<dbReference type="AlphaFoldDB" id="A0A369I7C0"/>
<dbReference type="Proteomes" id="UP000253141">
    <property type="component" value="Unassembled WGS sequence"/>
</dbReference>
<protein>
    <recommendedName>
        <fullName evidence="4">DUF3575 domain-containing protein</fullName>
    </recommendedName>
</protein>
<keyword evidence="3" id="KW-1185">Reference proteome</keyword>
<evidence type="ECO:0000313" key="3">
    <source>
        <dbReference type="Proteomes" id="UP000253141"/>
    </source>
</evidence>
<accession>A0A369I7C0</accession>
<sequence>MVLAQQKKGIPATTQKAPATTAKPAAQTTYESLKTVPAQQPPANPIPSQSEYDKYQSSRTVVMAPVDQPPQVGTVVKLNFMRLVVGGIDVELEKRVAPKSSAILTGGYYAYGLLKGGYRLGMDYRQYLGKSYSPKGLYVSAGAMGNFVPVKDNQLIGKTTVVLLNLRALVGYQILSGHFVFDVAAGPAYGFVTSTDTFSDPDKALKVGLLPVVKLSLGYAF</sequence>
<organism evidence="2 3">
    <name type="scientific">Runella aurantiaca</name>
    <dbReference type="NCBI Taxonomy" id="2282308"/>
    <lineage>
        <taxon>Bacteria</taxon>
        <taxon>Pseudomonadati</taxon>
        <taxon>Bacteroidota</taxon>
        <taxon>Cytophagia</taxon>
        <taxon>Cytophagales</taxon>
        <taxon>Spirosomataceae</taxon>
        <taxon>Runella</taxon>
    </lineage>
</organism>
<name>A0A369I7C0_9BACT</name>
<comment type="caution">
    <text evidence="2">The sequence shown here is derived from an EMBL/GenBank/DDBJ whole genome shotgun (WGS) entry which is preliminary data.</text>
</comment>
<evidence type="ECO:0000256" key="1">
    <source>
        <dbReference type="SAM" id="MobiDB-lite"/>
    </source>
</evidence>
<feature type="compositionally biased region" description="Low complexity" evidence="1">
    <location>
        <begin position="11"/>
        <end position="29"/>
    </location>
</feature>
<reference evidence="2 3" key="1">
    <citation type="submission" date="2018-07" db="EMBL/GenBank/DDBJ databases">
        <title>Genome analysis of Runella aurantiaca.</title>
        <authorList>
            <person name="Yang X."/>
        </authorList>
    </citation>
    <scope>NUCLEOTIDE SEQUENCE [LARGE SCALE GENOMIC DNA]</scope>
    <source>
        <strain evidence="2 3">YX9</strain>
    </source>
</reference>